<name>A0ABN2K3C2_9MICO</name>
<evidence type="ECO:0000256" key="6">
    <source>
        <dbReference type="ARBA" id="ARBA00023002"/>
    </source>
</evidence>
<evidence type="ECO:0000256" key="4">
    <source>
        <dbReference type="ARBA" id="ARBA00022857"/>
    </source>
</evidence>
<comment type="subunit">
    <text evidence="13">Homotetramer.</text>
</comment>
<evidence type="ECO:0000256" key="13">
    <source>
        <dbReference type="HAMAP-Rule" id="MF_00102"/>
    </source>
</evidence>
<sequence length="250" mass="25555">MTKRVAVAGATGKMGQLAIRLIDEADDLELHAALDSRSSLDEMLGADVAFDVTHPGASAAIVEFAAGAGIPIVVGTSGWSSDRIAEITQFVRGHDDAGAVVFVPNFSIGSVLASSFAALAAPYFDSIEIVEAHHAGKVDSPSGTAVRTAELIGEGRGVAGPVAAPHADQRARGQLVSGIPVHSLRMSGVLAEQRVILGGDGETLTFTHSTLSPSSYEAGILLALRRATEVSGVTVGLDALLDLGLPGTIR</sequence>
<evidence type="ECO:0000313" key="16">
    <source>
        <dbReference type="EMBL" id="GAA1747511.1"/>
    </source>
</evidence>
<keyword evidence="17" id="KW-1185">Reference proteome</keyword>
<dbReference type="PANTHER" id="PTHR20836:SF0">
    <property type="entry name" value="4-HYDROXY-TETRAHYDRODIPICOLINATE REDUCTASE 1, CHLOROPLASTIC-RELATED"/>
    <property type="match status" value="1"/>
</dbReference>
<dbReference type="Gene3D" id="3.30.360.10">
    <property type="entry name" value="Dihydrodipicolinate Reductase, domain 2"/>
    <property type="match status" value="1"/>
</dbReference>
<evidence type="ECO:0000256" key="3">
    <source>
        <dbReference type="ARBA" id="ARBA00022605"/>
    </source>
</evidence>
<comment type="catalytic activity">
    <reaction evidence="11 13">
        <text>(S)-2,3,4,5-tetrahydrodipicolinate + NADP(+) + H2O = (2S,4S)-4-hydroxy-2,3,4,5-tetrahydrodipicolinate + NADPH + H(+)</text>
        <dbReference type="Rhea" id="RHEA:35331"/>
        <dbReference type="ChEBI" id="CHEBI:15377"/>
        <dbReference type="ChEBI" id="CHEBI:15378"/>
        <dbReference type="ChEBI" id="CHEBI:16845"/>
        <dbReference type="ChEBI" id="CHEBI:57783"/>
        <dbReference type="ChEBI" id="CHEBI:58349"/>
        <dbReference type="ChEBI" id="CHEBI:67139"/>
        <dbReference type="EC" id="1.17.1.8"/>
    </reaction>
</comment>
<evidence type="ECO:0000256" key="5">
    <source>
        <dbReference type="ARBA" id="ARBA00022915"/>
    </source>
</evidence>
<dbReference type="PROSITE" id="PS01298">
    <property type="entry name" value="DAPB"/>
    <property type="match status" value="1"/>
</dbReference>
<keyword evidence="8 13" id="KW-0457">Lysine biosynthesis</keyword>
<feature type="binding site" evidence="13">
    <location>
        <position position="37"/>
    </location>
    <ligand>
        <name>NADP(+)</name>
        <dbReference type="ChEBI" id="CHEBI:58349"/>
    </ligand>
</feature>
<comment type="pathway">
    <text evidence="9 13">Amino-acid biosynthesis; L-lysine biosynthesis via DAP pathway; (S)-tetrahydrodipicolinate from L-aspartate: step 4/4.</text>
</comment>
<dbReference type="PANTHER" id="PTHR20836">
    <property type="entry name" value="DIHYDRODIPICOLINATE REDUCTASE"/>
    <property type="match status" value="1"/>
</dbReference>
<evidence type="ECO:0000256" key="10">
    <source>
        <dbReference type="ARBA" id="ARBA00038983"/>
    </source>
</evidence>
<comment type="caution">
    <text evidence="13">Was originally thought to be a dihydrodipicolinate reductase (DHDPR), catalyzing the conversion of dihydrodipicolinate to tetrahydrodipicolinate. However, it was shown in E.coli that the substrate of the enzymatic reaction is not dihydrodipicolinate (DHDP) but in fact (2S,4S)-4-hydroxy-2,3,4,5-tetrahydrodipicolinic acid (HTPA), the product released by the DapA-catalyzed reaction.</text>
</comment>
<comment type="caution">
    <text evidence="16">The sequence shown here is derived from an EMBL/GenBank/DDBJ whole genome shotgun (WGS) entry which is preliminary data.</text>
</comment>
<feature type="domain" description="Dihydrodipicolinate reductase N-terminal" evidence="14">
    <location>
        <begin position="4"/>
        <end position="106"/>
    </location>
</feature>
<comment type="subcellular location">
    <subcellularLocation>
        <location evidence="13">Cytoplasm</location>
    </subcellularLocation>
</comment>
<organism evidence="16 17">
    <name type="scientific">Agromyces humatus</name>
    <dbReference type="NCBI Taxonomy" id="279573"/>
    <lineage>
        <taxon>Bacteria</taxon>
        <taxon>Bacillati</taxon>
        <taxon>Actinomycetota</taxon>
        <taxon>Actinomycetes</taxon>
        <taxon>Micrococcales</taxon>
        <taxon>Microbacteriaceae</taxon>
        <taxon>Agromyces</taxon>
    </lineage>
</organism>
<reference evidence="16 17" key="1">
    <citation type="journal article" date="2019" name="Int. J. Syst. Evol. Microbiol.">
        <title>The Global Catalogue of Microorganisms (GCM) 10K type strain sequencing project: providing services to taxonomists for standard genome sequencing and annotation.</title>
        <authorList>
            <consortium name="The Broad Institute Genomics Platform"/>
            <consortium name="The Broad Institute Genome Sequencing Center for Infectious Disease"/>
            <person name="Wu L."/>
            <person name="Ma J."/>
        </authorList>
    </citation>
    <scope>NUCLEOTIDE SEQUENCE [LARGE SCALE GENOMIC DNA]</scope>
    <source>
        <strain evidence="16 17">JCM 14319</strain>
    </source>
</reference>
<keyword evidence="3 13" id="KW-0028">Amino-acid biosynthesis</keyword>
<dbReference type="Pfam" id="PF01113">
    <property type="entry name" value="DapB_N"/>
    <property type="match status" value="1"/>
</dbReference>
<dbReference type="CDD" id="cd02274">
    <property type="entry name" value="DHDPR_N"/>
    <property type="match status" value="1"/>
</dbReference>
<accession>A0ABN2K3C2</accession>
<keyword evidence="6 13" id="KW-0560">Oxidoreductase</keyword>
<comment type="similarity">
    <text evidence="1 13">Belongs to the DapB family.</text>
</comment>
<dbReference type="InterPro" id="IPR023940">
    <property type="entry name" value="DHDPR_bac"/>
</dbReference>
<dbReference type="InterPro" id="IPR036291">
    <property type="entry name" value="NAD(P)-bd_dom_sf"/>
</dbReference>
<evidence type="ECO:0000256" key="1">
    <source>
        <dbReference type="ARBA" id="ARBA00006642"/>
    </source>
</evidence>
<comment type="caution">
    <text evidence="13">Lacks conserved residue(s) required for the propagation of feature annotation.</text>
</comment>
<gene>
    <name evidence="13 16" type="primary">dapB</name>
    <name evidence="16" type="ORF">GCM10009747_00650</name>
</gene>
<dbReference type="HAMAP" id="MF_00102">
    <property type="entry name" value="DapB"/>
    <property type="match status" value="1"/>
</dbReference>
<feature type="binding site" evidence="13">
    <location>
        <begin position="75"/>
        <end position="77"/>
    </location>
    <ligand>
        <name>NAD(+)</name>
        <dbReference type="ChEBI" id="CHEBI:57540"/>
    </ligand>
</feature>
<dbReference type="EC" id="1.17.1.8" evidence="10 13"/>
<evidence type="ECO:0000313" key="17">
    <source>
        <dbReference type="Proteomes" id="UP001500506"/>
    </source>
</evidence>
<dbReference type="Proteomes" id="UP001500506">
    <property type="component" value="Unassembled WGS sequence"/>
</dbReference>
<dbReference type="Pfam" id="PF05173">
    <property type="entry name" value="DapB_C"/>
    <property type="match status" value="1"/>
</dbReference>
<feature type="domain" description="Dihydrodipicolinate reductase C-terminal" evidence="15">
    <location>
        <begin position="111"/>
        <end position="238"/>
    </location>
</feature>
<dbReference type="InterPro" id="IPR000846">
    <property type="entry name" value="DapB_N"/>
</dbReference>
<dbReference type="RefSeq" id="WP_232496536.1">
    <property type="nucleotide sequence ID" value="NZ_BAAANH010000001.1"/>
</dbReference>
<feature type="active site" description="Proton donor/acceptor" evidence="13">
    <location>
        <position position="133"/>
    </location>
</feature>
<evidence type="ECO:0000256" key="2">
    <source>
        <dbReference type="ARBA" id="ARBA00022490"/>
    </source>
</evidence>
<keyword evidence="7 13" id="KW-0520">NAD</keyword>
<comment type="catalytic activity">
    <reaction evidence="12 13">
        <text>(S)-2,3,4,5-tetrahydrodipicolinate + NAD(+) + H2O = (2S,4S)-4-hydroxy-2,3,4,5-tetrahydrodipicolinate + NADH + H(+)</text>
        <dbReference type="Rhea" id="RHEA:35323"/>
        <dbReference type="ChEBI" id="CHEBI:15377"/>
        <dbReference type="ChEBI" id="CHEBI:15378"/>
        <dbReference type="ChEBI" id="CHEBI:16845"/>
        <dbReference type="ChEBI" id="CHEBI:57540"/>
        <dbReference type="ChEBI" id="CHEBI:57945"/>
        <dbReference type="ChEBI" id="CHEBI:67139"/>
        <dbReference type="EC" id="1.17.1.8"/>
    </reaction>
</comment>
<dbReference type="SUPFAM" id="SSF55347">
    <property type="entry name" value="Glyceraldehyde-3-phosphate dehydrogenase-like, C-terminal domain"/>
    <property type="match status" value="1"/>
</dbReference>
<dbReference type="InterPro" id="IPR022663">
    <property type="entry name" value="DapB_C"/>
</dbReference>
<feature type="binding site" evidence="13">
    <location>
        <begin position="143"/>
        <end position="144"/>
    </location>
    <ligand>
        <name>(S)-2,3,4,5-tetrahydrodipicolinate</name>
        <dbReference type="ChEBI" id="CHEBI:16845"/>
    </ligand>
</feature>
<feature type="active site" description="Proton donor" evidence="13">
    <location>
        <position position="137"/>
    </location>
</feature>
<dbReference type="PIRSF" id="PIRSF000161">
    <property type="entry name" value="DHPR"/>
    <property type="match status" value="1"/>
</dbReference>
<evidence type="ECO:0000256" key="8">
    <source>
        <dbReference type="ARBA" id="ARBA00023154"/>
    </source>
</evidence>
<evidence type="ECO:0000256" key="11">
    <source>
        <dbReference type="ARBA" id="ARBA00049080"/>
    </source>
</evidence>
<evidence type="ECO:0000259" key="14">
    <source>
        <dbReference type="Pfam" id="PF01113"/>
    </source>
</evidence>
<keyword evidence="2 13" id="KW-0963">Cytoplasm</keyword>
<feature type="binding site" evidence="13">
    <location>
        <begin position="103"/>
        <end position="106"/>
    </location>
    <ligand>
        <name>NAD(+)</name>
        <dbReference type="ChEBI" id="CHEBI:57540"/>
    </ligand>
</feature>
<proteinExistence type="inferred from homology"/>
<feature type="binding site" evidence="13">
    <location>
        <position position="134"/>
    </location>
    <ligand>
        <name>(S)-2,3,4,5-tetrahydrodipicolinate</name>
        <dbReference type="ChEBI" id="CHEBI:16845"/>
    </ligand>
</feature>
<comment type="function">
    <text evidence="13">Catalyzes the conversion of 4-hydroxy-tetrahydrodipicolinate (HTPA) to tetrahydrodipicolinate.</text>
</comment>
<dbReference type="Gene3D" id="3.40.50.720">
    <property type="entry name" value="NAD(P)-binding Rossmann-like Domain"/>
    <property type="match status" value="1"/>
</dbReference>
<dbReference type="InterPro" id="IPR022664">
    <property type="entry name" value="DapB_N_CS"/>
</dbReference>
<protein>
    <recommendedName>
        <fullName evidence="10 13">4-hydroxy-tetrahydrodipicolinate reductase</fullName>
        <shortName evidence="13">HTPA reductase</shortName>
        <ecNumber evidence="10 13">1.17.1.8</ecNumber>
    </recommendedName>
</protein>
<evidence type="ECO:0000259" key="15">
    <source>
        <dbReference type="Pfam" id="PF05173"/>
    </source>
</evidence>
<evidence type="ECO:0000256" key="9">
    <source>
        <dbReference type="ARBA" id="ARBA00037922"/>
    </source>
</evidence>
<evidence type="ECO:0000256" key="12">
    <source>
        <dbReference type="ARBA" id="ARBA00049396"/>
    </source>
</evidence>
<keyword evidence="4 13" id="KW-0521">NADP</keyword>
<dbReference type="EMBL" id="BAAANH010000001">
    <property type="protein sequence ID" value="GAA1747511.1"/>
    <property type="molecule type" value="Genomic_DNA"/>
</dbReference>
<evidence type="ECO:0000256" key="7">
    <source>
        <dbReference type="ARBA" id="ARBA00023027"/>
    </source>
</evidence>
<keyword evidence="5 13" id="KW-0220">Diaminopimelate biosynthesis</keyword>
<feature type="binding site" evidence="13">
    <location>
        <begin position="9"/>
        <end position="14"/>
    </location>
    <ligand>
        <name>NAD(+)</name>
        <dbReference type="ChEBI" id="CHEBI:57540"/>
    </ligand>
</feature>
<dbReference type="SUPFAM" id="SSF51735">
    <property type="entry name" value="NAD(P)-binding Rossmann-fold domains"/>
    <property type="match status" value="1"/>
</dbReference>
<dbReference type="NCBIfam" id="TIGR00036">
    <property type="entry name" value="dapB"/>
    <property type="match status" value="1"/>
</dbReference>